<protein>
    <recommendedName>
        <fullName evidence="1">MoaB/Mog domain-containing protein</fullName>
    </recommendedName>
</protein>
<accession>A0AAV9XFL0</accession>
<dbReference type="GO" id="GO:0042726">
    <property type="term" value="P:flavin-containing compound metabolic process"/>
    <property type="evidence" value="ECO:0007669"/>
    <property type="project" value="TreeGrafter"/>
</dbReference>
<evidence type="ECO:0000313" key="3">
    <source>
        <dbReference type="Proteomes" id="UP001365542"/>
    </source>
</evidence>
<name>A0AAV9XFL0_9PEZI</name>
<dbReference type="PANTHER" id="PTHR47675">
    <property type="entry name" value="MOLYBDOPTERIN BINDING DOMAIN PROTEIN (AFU_ORTHOLOGUE AFUA_5G11210)"/>
    <property type="match status" value="1"/>
</dbReference>
<organism evidence="2 3">
    <name type="scientific">Orbilia ellipsospora</name>
    <dbReference type="NCBI Taxonomy" id="2528407"/>
    <lineage>
        <taxon>Eukaryota</taxon>
        <taxon>Fungi</taxon>
        <taxon>Dikarya</taxon>
        <taxon>Ascomycota</taxon>
        <taxon>Pezizomycotina</taxon>
        <taxon>Orbiliomycetes</taxon>
        <taxon>Orbiliales</taxon>
        <taxon>Orbiliaceae</taxon>
        <taxon>Orbilia</taxon>
    </lineage>
</organism>
<sequence>MIQTAACLVIGDEVLNGKIVDTNSPWFAKFCFSLGLDLKRVEVIPDDEGDIVEAVRRMSGRYDIVVTSGGIGPTHDDITYPSIAKAYAISLNMKSKFLEKPNLLQV</sequence>
<proteinExistence type="predicted"/>
<dbReference type="Proteomes" id="UP001365542">
    <property type="component" value="Unassembled WGS sequence"/>
</dbReference>
<dbReference type="PANTHER" id="PTHR47675:SF1">
    <property type="entry name" value="MOLYBDOPTERIN BINDING DOMAIN PROTEIN (AFU_ORTHOLOGUE AFUA_5G11210)"/>
    <property type="match status" value="1"/>
</dbReference>
<dbReference type="Pfam" id="PF00994">
    <property type="entry name" value="MoCF_biosynth"/>
    <property type="match status" value="1"/>
</dbReference>
<dbReference type="InterPro" id="IPR036425">
    <property type="entry name" value="MoaB/Mog-like_dom_sf"/>
</dbReference>
<keyword evidence="3" id="KW-1185">Reference proteome</keyword>
<evidence type="ECO:0000313" key="2">
    <source>
        <dbReference type="EMBL" id="KAK6539767.1"/>
    </source>
</evidence>
<evidence type="ECO:0000259" key="1">
    <source>
        <dbReference type="SMART" id="SM00852"/>
    </source>
</evidence>
<dbReference type="SUPFAM" id="SSF53218">
    <property type="entry name" value="Molybdenum cofactor biosynthesis proteins"/>
    <property type="match status" value="1"/>
</dbReference>
<feature type="domain" description="MoaB/Mog" evidence="1">
    <location>
        <begin position="6"/>
        <end position="105"/>
    </location>
</feature>
<dbReference type="InterPro" id="IPR001453">
    <property type="entry name" value="MoaB/Mog_dom"/>
</dbReference>
<dbReference type="GO" id="GO:0047884">
    <property type="term" value="F:FAD diphosphatase activity"/>
    <property type="evidence" value="ECO:0007669"/>
    <property type="project" value="TreeGrafter"/>
</dbReference>
<reference evidence="2 3" key="1">
    <citation type="submission" date="2019-10" db="EMBL/GenBank/DDBJ databases">
        <authorList>
            <person name="Palmer J.M."/>
        </authorList>
    </citation>
    <scope>NUCLEOTIDE SEQUENCE [LARGE SCALE GENOMIC DNA]</scope>
    <source>
        <strain evidence="2 3">TWF694</strain>
    </source>
</reference>
<dbReference type="AlphaFoldDB" id="A0AAV9XFL0"/>
<dbReference type="Gene3D" id="3.40.980.10">
    <property type="entry name" value="MoaB/Mog-like domain"/>
    <property type="match status" value="1"/>
</dbReference>
<gene>
    <name evidence="2" type="ORF">TWF694_009961</name>
</gene>
<comment type="caution">
    <text evidence="2">The sequence shown here is derived from an EMBL/GenBank/DDBJ whole genome shotgun (WGS) entry which is preliminary data.</text>
</comment>
<dbReference type="SMART" id="SM00852">
    <property type="entry name" value="MoCF_biosynth"/>
    <property type="match status" value="1"/>
</dbReference>
<dbReference type="EMBL" id="JAVHJO010000006">
    <property type="protein sequence ID" value="KAK6539767.1"/>
    <property type="molecule type" value="Genomic_DNA"/>
</dbReference>